<dbReference type="GO" id="GO:0005886">
    <property type="term" value="C:plasma membrane"/>
    <property type="evidence" value="ECO:0007669"/>
    <property type="project" value="TreeGrafter"/>
</dbReference>
<name>A0A915MX23_MELJA</name>
<keyword evidence="2" id="KW-0597">Phosphoprotein</keyword>
<evidence type="ECO:0000256" key="3">
    <source>
        <dbReference type="SAM" id="MobiDB-lite"/>
    </source>
</evidence>
<dbReference type="Proteomes" id="UP000887561">
    <property type="component" value="Unplaced"/>
</dbReference>
<evidence type="ECO:0000256" key="2">
    <source>
        <dbReference type="ARBA" id="ARBA00022553"/>
    </source>
</evidence>
<dbReference type="InterPro" id="IPR000648">
    <property type="entry name" value="Oxysterol-bd"/>
</dbReference>
<keyword evidence="4" id="KW-1185">Reference proteome</keyword>
<dbReference type="SUPFAM" id="SSF144000">
    <property type="entry name" value="Oxysterol-binding protein-like"/>
    <property type="match status" value="1"/>
</dbReference>
<dbReference type="AlphaFoldDB" id="A0A915MX23"/>
<dbReference type="GO" id="GO:0032934">
    <property type="term" value="F:sterol binding"/>
    <property type="evidence" value="ECO:0007669"/>
    <property type="project" value="TreeGrafter"/>
</dbReference>
<dbReference type="GO" id="GO:0097038">
    <property type="term" value="C:perinuclear endoplasmic reticulum"/>
    <property type="evidence" value="ECO:0007669"/>
    <property type="project" value="TreeGrafter"/>
</dbReference>
<dbReference type="Gene3D" id="2.40.160.120">
    <property type="match status" value="1"/>
</dbReference>
<evidence type="ECO:0000256" key="1">
    <source>
        <dbReference type="ARBA" id="ARBA00008842"/>
    </source>
</evidence>
<dbReference type="InterPro" id="IPR037239">
    <property type="entry name" value="OSBP_sf"/>
</dbReference>
<reference evidence="5" key="1">
    <citation type="submission" date="2022-11" db="UniProtKB">
        <authorList>
            <consortium name="WormBaseParasite"/>
        </authorList>
    </citation>
    <scope>IDENTIFICATION</scope>
</reference>
<evidence type="ECO:0000313" key="5">
    <source>
        <dbReference type="WBParaSite" id="scaffold5198_cov234.g9229"/>
    </source>
</evidence>
<dbReference type="PANTHER" id="PTHR10972">
    <property type="entry name" value="OXYSTEROL-BINDING PROTEIN-RELATED"/>
    <property type="match status" value="1"/>
</dbReference>
<dbReference type="PANTHER" id="PTHR10972:SF205">
    <property type="entry name" value="OXYSTEROL-BINDING PROTEIN 1"/>
    <property type="match status" value="1"/>
</dbReference>
<comment type="similarity">
    <text evidence="1">Belongs to the OSBP family.</text>
</comment>
<feature type="region of interest" description="Disordered" evidence="3">
    <location>
        <begin position="1"/>
        <end position="22"/>
    </location>
</feature>
<dbReference type="Pfam" id="PF01237">
    <property type="entry name" value="Oxysterol_BP"/>
    <property type="match status" value="1"/>
</dbReference>
<sequence>MSNNNNETQQKQRRKTIPLRPENANPNYLTLIKGFVGKELSKMALPISHHPPGSALYVESNSWTLQQSYILESKLKGTNICLKPCGQTLIKFKDGNTFSYGKLSTSTSLDSIMSNGNSKKNGSSLNENKVEISGQLIISGSKAKAVLTFFGDCKKSEQYSKKYVTGKVFDNENIERYQIEAQWDKWAKILKIGEKSNFEEIVWNSTELPPNSNKMHNFTQFAIELNEEEMGIAPTDSRRRPDQRLCELGEFGAANRLKKCLEQAQRERIKEKGKDYQPKWFVLLNGLSKEQQQPLFLFDYFLISLYEKMACECDCCKNNVCCPSGGDCCKDGCKNCKCANCNCSKNCGATCGANQQSCCAK</sequence>
<evidence type="ECO:0000313" key="4">
    <source>
        <dbReference type="Proteomes" id="UP000887561"/>
    </source>
</evidence>
<dbReference type="WBParaSite" id="scaffold5198_cov234.g9229">
    <property type="protein sequence ID" value="scaffold5198_cov234.g9229"/>
    <property type="gene ID" value="scaffold5198_cov234.g9229"/>
</dbReference>
<dbReference type="GO" id="GO:0005829">
    <property type="term" value="C:cytosol"/>
    <property type="evidence" value="ECO:0007669"/>
    <property type="project" value="TreeGrafter"/>
</dbReference>
<proteinExistence type="inferred from homology"/>
<organism evidence="4 5">
    <name type="scientific">Meloidogyne javanica</name>
    <name type="common">Root-knot nematode worm</name>
    <dbReference type="NCBI Taxonomy" id="6303"/>
    <lineage>
        <taxon>Eukaryota</taxon>
        <taxon>Metazoa</taxon>
        <taxon>Ecdysozoa</taxon>
        <taxon>Nematoda</taxon>
        <taxon>Chromadorea</taxon>
        <taxon>Rhabditida</taxon>
        <taxon>Tylenchina</taxon>
        <taxon>Tylenchomorpha</taxon>
        <taxon>Tylenchoidea</taxon>
        <taxon>Meloidogynidae</taxon>
        <taxon>Meloidogyninae</taxon>
        <taxon>Meloidogyne</taxon>
        <taxon>Meloidogyne incognita group</taxon>
    </lineage>
</organism>
<protein>
    <submittedName>
        <fullName evidence="5">Uncharacterized protein</fullName>
    </submittedName>
</protein>
<accession>A0A915MX23</accession>